<sequence length="265" mass="30414">MEQQHVADISQWFDDYTRTFLDTDPEGLVNIQLKIEHTRKVCAVSDILATGERLSANEARIAGAIALLHDVGRFPQYRRWRTFRDSQSDNHARLSVEVLREHHLLDGLDPAERLLIEEAVHFHNLLELPQRVSSPTRLFMRLIRDADKLDIWRVFLELFTLPEERRASAATLDLPDLPGCTPACRDAFLAHQVVRLDLCRVLNDFKLLQISWALDLGFASSYRLLLERDYITRLAGTINGKLDIGAAIGHIRQEAARRAENFQTQ</sequence>
<dbReference type="InterPro" id="IPR003607">
    <property type="entry name" value="HD/PDEase_dom"/>
</dbReference>
<evidence type="ECO:0000259" key="1">
    <source>
        <dbReference type="Pfam" id="PF01966"/>
    </source>
</evidence>
<evidence type="ECO:0000313" key="3">
    <source>
        <dbReference type="Proteomes" id="UP000324298"/>
    </source>
</evidence>
<dbReference type="AlphaFoldDB" id="A0A5A9XKW8"/>
<dbReference type="Proteomes" id="UP000324298">
    <property type="component" value="Unassembled WGS sequence"/>
</dbReference>
<dbReference type="Pfam" id="PF01966">
    <property type="entry name" value="HD"/>
    <property type="match status" value="1"/>
</dbReference>
<dbReference type="EMBL" id="SRSD01000003">
    <property type="protein sequence ID" value="KAA0893554.1"/>
    <property type="molecule type" value="Genomic_DNA"/>
</dbReference>
<protein>
    <submittedName>
        <fullName evidence="2">HD domain-containing protein</fullName>
    </submittedName>
</protein>
<organism evidence="2 3">
    <name type="scientific">Oryzomonas rubra</name>
    <dbReference type="NCBI Taxonomy" id="2509454"/>
    <lineage>
        <taxon>Bacteria</taxon>
        <taxon>Pseudomonadati</taxon>
        <taxon>Thermodesulfobacteriota</taxon>
        <taxon>Desulfuromonadia</taxon>
        <taxon>Geobacterales</taxon>
        <taxon>Geobacteraceae</taxon>
        <taxon>Oryzomonas</taxon>
    </lineage>
</organism>
<gene>
    <name evidence="2" type="ORF">ET418_07025</name>
</gene>
<dbReference type="RefSeq" id="WP_149306869.1">
    <property type="nucleotide sequence ID" value="NZ_SRSD01000003.1"/>
</dbReference>
<proteinExistence type="predicted"/>
<reference evidence="2 3" key="1">
    <citation type="submission" date="2019-04" db="EMBL/GenBank/DDBJ databases">
        <title>Geobacter ruber sp. nov., ferric-reducing bacteria isolated from paddy soil.</title>
        <authorList>
            <person name="Xu Z."/>
            <person name="Masuda Y."/>
            <person name="Itoh H."/>
            <person name="Senoo K."/>
        </authorList>
    </citation>
    <scope>NUCLEOTIDE SEQUENCE [LARGE SCALE GENOMIC DNA]</scope>
    <source>
        <strain evidence="2 3">Red88</strain>
    </source>
</reference>
<dbReference type="InterPro" id="IPR006674">
    <property type="entry name" value="HD_domain"/>
</dbReference>
<feature type="domain" description="HD" evidence="1">
    <location>
        <begin position="35"/>
        <end position="150"/>
    </location>
</feature>
<comment type="caution">
    <text evidence="2">The sequence shown here is derived from an EMBL/GenBank/DDBJ whole genome shotgun (WGS) entry which is preliminary data.</text>
</comment>
<name>A0A5A9XKW8_9BACT</name>
<evidence type="ECO:0000313" key="2">
    <source>
        <dbReference type="EMBL" id="KAA0893554.1"/>
    </source>
</evidence>
<dbReference type="CDD" id="cd00077">
    <property type="entry name" value="HDc"/>
    <property type="match status" value="1"/>
</dbReference>
<dbReference type="Gene3D" id="1.10.3210.10">
    <property type="entry name" value="Hypothetical protein af1432"/>
    <property type="match status" value="1"/>
</dbReference>
<accession>A0A5A9XKW8</accession>
<dbReference type="SUPFAM" id="SSF109604">
    <property type="entry name" value="HD-domain/PDEase-like"/>
    <property type="match status" value="1"/>
</dbReference>
<dbReference type="OrthoDB" id="9797344at2"/>
<keyword evidence="3" id="KW-1185">Reference proteome</keyword>